<comment type="similarity">
    <text evidence="1">Belongs to the sigma-70 factor family. ECF subfamily.</text>
</comment>
<dbReference type="Proteomes" id="UP001500359">
    <property type="component" value="Unassembled WGS sequence"/>
</dbReference>
<evidence type="ECO:0000256" key="5">
    <source>
        <dbReference type="ARBA" id="ARBA00023163"/>
    </source>
</evidence>
<dbReference type="EMBL" id="BAAAFD010000003">
    <property type="protein sequence ID" value="GAA0855827.1"/>
    <property type="molecule type" value="Genomic_DNA"/>
</dbReference>
<evidence type="ECO:0000313" key="9">
    <source>
        <dbReference type="Proteomes" id="UP001500359"/>
    </source>
</evidence>
<dbReference type="InterPro" id="IPR013325">
    <property type="entry name" value="RNA_pol_sigma_r2"/>
</dbReference>
<keyword evidence="4" id="KW-0238">DNA-binding</keyword>
<dbReference type="InterPro" id="IPR014284">
    <property type="entry name" value="RNA_pol_sigma-70_dom"/>
</dbReference>
<proteinExistence type="inferred from homology"/>
<evidence type="ECO:0000256" key="1">
    <source>
        <dbReference type="ARBA" id="ARBA00010641"/>
    </source>
</evidence>
<dbReference type="SUPFAM" id="SSF88659">
    <property type="entry name" value="Sigma3 and sigma4 domains of RNA polymerase sigma factors"/>
    <property type="match status" value="1"/>
</dbReference>
<dbReference type="NCBIfam" id="TIGR02937">
    <property type="entry name" value="sigma70-ECF"/>
    <property type="match status" value="1"/>
</dbReference>
<dbReference type="PANTHER" id="PTHR43133">
    <property type="entry name" value="RNA POLYMERASE ECF-TYPE SIGMA FACTO"/>
    <property type="match status" value="1"/>
</dbReference>
<dbReference type="SUPFAM" id="SSF88946">
    <property type="entry name" value="Sigma2 domain of RNA polymerase sigma factors"/>
    <property type="match status" value="1"/>
</dbReference>
<feature type="domain" description="RNA polymerase sigma factor 70 region 4 type 2" evidence="7">
    <location>
        <begin position="121"/>
        <end position="171"/>
    </location>
</feature>
<reference evidence="8 9" key="1">
    <citation type="journal article" date="2019" name="Int. J. Syst. Evol. Microbiol.">
        <title>The Global Catalogue of Microorganisms (GCM) 10K type strain sequencing project: providing services to taxonomists for standard genome sequencing and annotation.</title>
        <authorList>
            <consortium name="The Broad Institute Genomics Platform"/>
            <consortium name="The Broad Institute Genome Sequencing Center for Infectious Disease"/>
            <person name="Wu L."/>
            <person name="Ma J."/>
        </authorList>
    </citation>
    <scope>NUCLEOTIDE SEQUENCE [LARGE SCALE GENOMIC DNA]</scope>
    <source>
        <strain evidence="8 9">JCM 15896</strain>
    </source>
</reference>
<dbReference type="Pfam" id="PF08281">
    <property type="entry name" value="Sigma70_r4_2"/>
    <property type="match status" value="1"/>
</dbReference>
<dbReference type="InterPro" id="IPR013324">
    <property type="entry name" value="RNA_pol_sigma_r3/r4-like"/>
</dbReference>
<evidence type="ECO:0000259" key="6">
    <source>
        <dbReference type="Pfam" id="PF04542"/>
    </source>
</evidence>
<feature type="domain" description="RNA polymerase sigma-70 region 2" evidence="6">
    <location>
        <begin position="24"/>
        <end position="90"/>
    </location>
</feature>
<organism evidence="8 9">
    <name type="scientific">Aliiglaciecola litoralis</name>
    <dbReference type="NCBI Taxonomy" id="582857"/>
    <lineage>
        <taxon>Bacteria</taxon>
        <taxon>Pseudomonadati</taxon>
        <taxon>Pseudomonadota</taxon>
        <taxon>Gammaproteobacteria</taxon>
        <taxon>Alteromonadales</taxon>
        <taxon>Alteromonadaceae</taxon>
        <taxon>Aliiglaciecola</taxon>
    </lineage>
</organism>
<keyword evidence="2" id="KW-0805">Transcription regulation</keyword>
<dbReference type="Gene3D" id="1.10.10.10">
    <property type="entry name" value="Winged helix-like DNA-binding domain superfamily/Winged helix DNA-binding domain"/>
    <property type="match status" value="1"/>
</dbReference>
<keyword evidence="3" id="KW-0731">Sigma factor</keyword>
<dbReference type="Gene3D" id="1.10.1740.10">
    <property type="match status" value="1"/>
</dbReference>
<dbReference type="InterPro" id="IPR013249">
    <property type="entry name" value="RNA_pol_sigma70_r4_t2"/>
</dbReference>
<evidence type="ECO:0000313" key="8">
    <source>
        <dbReference type="EMBL" id="GAA0855827.1"/>
    </source>
</evidence>
<evidence type="ECO:0000256" key="4">
    <source>
        <dbReference type="ARBA" id="ARBA00023125"/>
    </source>
</evidence>
<evidence type="ECO:0000259" key="7">
    <source>
        <dbReference type="Pfam" id="PF08281"/>
    </source>
</evidence>
<accession>A0ABN1LGN7</accession>
<dbReference type="InterPro" id="IPR007627">
    <property type="entry name" value="RNA_pol_sigma70_r2"/>
</dbReference>
<evidence type="ECO:0000256" key="2">
    <source>
        <dbReference type="ARBA" id="ARBA00023015"/>
    </source>
</evidence>
<sequence>MFEKSDEQLIAKALNGNKRAWLNLIKRYEMQVYNYGIRMTGTREDALDLMQEVFISVFRNLSNYRGDGSFKSWLFKIAHFRCIEFYRRKRPNQALDDAPELVSPGLGQESVLVASQDASLLVSAMQQLPLSQKAVVELKFFGQFTFDEIAEQLGISSNTAKSQLYSALAKLKNLLEVEYV</sequence>
<dbReference type="InterPro" id="IPR036388">
    <property type="entry name" value="WH-like_DNA-bd_sf"/>
</dbReference>
<keyword evidence="9" id="KW-1185">Reference proteome</keyword>
<evidence type="ECO:0000256" key="3">
    <source>
        <dbReference type="ARBA" id="ARBA00023082"/>
    </source>
</evidence>
<dbReference type="Pfam" id="PF04542">
    <property type="entry name" value="Sigma70_r2"/>
    <property type="match status" value="1"/>
</dbReference>
<gene>
    <name evidence="8" type="ORF">GCM10009114_15590</name>
</gene>
<dbReference type="RefSeq" id="WP_343858386.1">
    <property type="nucleotide sequence ID" value="NZ_BAAAFD010000003.1"/>
</dbReference>
<comment type="caution">
    <text evidence="8">The sequence shown here is derived from an EMBL/GenBank/DDBJ whole genome shotgun (WGS) entry which is preliminary data.</text>
</comment>
<keyword evidence="5" id="KW-0804">Transcription</keyword>
<dbReference type="CDD" id="cd06171">
    <property type="entry name" value="Sigma70_r4"/>
    <property type="match status" value="1"/>
</dbReference>
<dbReference type="InterPro" id="IPR039425">
    <property type="entry name" value="RNA_pol_sigma-70-like"/>
</dbReference>
<name>A0ABN1LGN7_9ALTE</name>
<protein>
    <submittedName>
        <fullName evidence="8">Sigma-70 family RNA polymerase sigma factor</fullName>
    </submittedName>
</protein>
<dbReference type="PANTHER" id="PTHR43133:SF8">
    <property type="entry name" value="RNA POLYMERASE SIGMA FACTOR HI_1459-RELATED"/>
    <property type="match status" value="1"/>
</dbReference>